<evidence type="ECO:0000313" key="3">
    <source>
        <dbReference type="Proteomes" id="UP000314294"/>
    </source>
</evidence>
<proteinExistence type="predicted"/>
<name>A0A4Z2FCS9_9TELE</name>
<keyword evidence="1" id="KW-1133">Transmembrane helix</keyword>
<dbReference type="AlphaFoldDB" id="A0A4Z2FCS9"/>
<reference evidence="2 3" key="1">
    <citation type="submission" date="2019-03" db="EMBL/GenBank/DDBJ databases">
        <title>First draft genome of Liparis tanakae, snailfish: a comprehensive survey of snailfish specific genes.</title>
        <authorList>
            <person name="Kim W."/>
            <person name="Song I."/>
            <person name="Jeong J.-H."/>
            <person name="Kim D."/>
            <person name="Kim S."/>
            <person name="Ryu S."/>
            <person name="Song J.Y."/>
            <person name="Lee S.K."/>
        </authorList>
    </citation>
    <scope>NUCLEOTIDE SEQUENCE [LARGE SCALE GENOMIC DNA]</scope>
    <source>
        <tissue evidence="2">Muscle</tissue>
    </source>
</reference>
<dbReference type="EMBL" id="SRLO01001359">
    <property type="protein sequence ID" value="TNN38583.1"/>
    <property type="molecule type" value="Genomic_DNA"/>
</dbReference>
<evidence type="ECO:0000256" key="1">
    <source>
        <dbReference type="SAM" id="Phobius"/>
    </source>
</evidence>
<dbReference type="Proteomes" id="UP000314294">
    <property type="component" value="Unassembled WGS sequence"/>
</dbReference>
<accession>A0A4Z2FCS9</accession>
<protein>
    <submittedName>
        <fullName evidence="2">Uncharacterized protein</fullName>
    </submittedName>
</protein>
<evidence type="ECO:0000313" key="2">
    <source>
        <dbReference type="EMBL" id="TNN38583.1"/>
    </source>
</evidence>
<keyword evidence="3" id="KW-1185">Reference proteome</keyword>
<keyword evidence="1" id="KW-0812">Transmembrane</keyword>
<feature type="transmembrane region" description="Helical" evidence="1">
    <location>
        <begin position="12"/>
        <end position="38"/>
    </location>
</feature>
<comment type="caution">
    <text evidence="2">The sequence shown here is derived from an EMBL/GenBank/DDBJ whole genome shotgun (WGS) entry which is preliminary data.</text>
</comment>
<sequence length="108" mass="12415">MLVFLQVHTLVIRFLLLLLLFLLLLLIIIVLIIIIFLLGSSWVEQCSVSLQVFGEAAREDVDIQRTRAPHEVELVEVPVDQAVIGQFDDELHELVEQGRFLKEVRPSR</sequence>
<gene>
    <name evidence="2" type="ORF">EYF80_051246</name>
</gene>
<organism evidence="2 3">
    <name type="scientific">Liparis tanakae</name>
    <name type="common">Tanaka's snailfish</name>
    <dbReference type="NCBI Taxonomy" id="230148"/>
    <lineage>
        <taxon>Eukaryota</taxon>
        <taxon>Metazoa</taxon>
        <taxon>Chordata</taxon>
        <taxon>Craniata</taxon>
        <taxon>Vertebrata</taxon>
        <taxon>Euteleostomi</taxon>
        <taxon>Actinopterygii</taxon>
        <taxon>Neopterygii</taxon>
        <taxon>Teleostei</taxon>
        <taxon>Neoteleostei</taxon>
        <taxon>Acanthomorphata</taxon>
        <taxon>Eupercaria</taxon>
        <taxon>Perciformes</taxon>
        <taxon>Cottioidei</taxon>
        <taxon>Cottales</taxon>
        <taxon>Liparidae</taxon>
        <taxon>Liparis</taxon>
    </lineage>
</organism>
<keyword evidence="1" id="KW-0472">Membrane</keyword>